<feature type="domain" description="Glycosyltransferase 2-like" evidence="2">
    <location>
        <begin position="523"/>
        <end position="648"/>
    </location>
</feature>
<dbReference type="RefSeq" id="WP_149522160.1">
    <property type="nucleotide sequence ID" value="NZ_VTOU01000002.1"/>
</dbReference>
<dbReference type="Gene3D" id="3.90.550.10">
    <property type="entry name" value="Spore Coat Polysaccharide Biosynthesis Protein SpsA, Chain A"/>
    <property type="match status" value="2"/>
</dbReference>
<dbReference type="EMBL" id="VTOU01000002">
    <property type="protein sequence ID" value="TZG27947.1"/>
    <property type="molecule type" value="Genomic_DNA"/>
</dbReference>
<feature type="domain" description="Glycosyltransferase 2-like" evidence="2">
    <location>
        <begin position="34"/>
        <end position="144"/>
    </location>
</feature>
<dbReference type="InterPro" id="IPR050834">
    <property type="entry name" value="Glycosyltransf_2"/>
</dbReference>
<dbReference type="InterPro" id="IPR001296">
    <property type="entry name" value="Glyco_trans_1"/>
</dbReference>
<comment type="caution">
    <text evidence="3">The sequence shown here is derived from an EMBL/GenBank/DDBJ whole genome shotgun (WGS) entry which is preliminary data.</text>
</comment>
<reference evidence="3 4" key="1">
    <citation type="submission" date="2019-08" db="EMBL/GenBank/DDBJ databases">
        <authorList>
            <person name="Wang G."/>
            <person name="Xu Z."/>
        </authorList>
    </citation>
    <scope>NUCLEOTIDE SEQUENCE [LARGE SCALE GENOMIC DNA]</scope>
    <source>
        <strain evidence="3 4">ZX</strain>
    </source>
</reference>
<keyword evidence="4" id="KW-1185">Reference proteome</keyword>
<sequence>MSFEVLMRLDQGKIVENTAGDLCNIVSNAFEVCLITPVFNGSEYIDDTIQSVLSQSGDFILRYHVQDGGSNDDTLTKLAEWKSRIESGSWPQFCRKIVFTFATERDGGMYDAINKGFSAALPDGDNVLMGWIAADDRVAPGAFATIFNVKRQFPEIELLGGRTSLLDVSGSILGVGAIRGFSRACVAAGLHDGRTMPFIMQEGTFWFSRLWKLIGGRLDPRFRLAGDWDLWRRMAQHAPYFSIDSVLGFHRRRPGQLSEQMGRYYAEIDDVLSEPIGVAEDRRMHSAGVLVPIDRNVPPTFRTAYDETARDFARLRINLEGFRASVHASVVVRFNLDARVWEKLEGFGGLPGAPLLLSSKGKADVALSVLATSGLASAEGPYPELGLVSEVRWMRESLAVGEVVVSKPGRYTVRVRCRNWYADQHVSLMLEDIELGGMAVASLGNERDIELRVDVELAAGSHRLAIQAKAFPGLDRYLLILAWELEPVIDLAPLHVTPVDRRSSAIAARISRPAPDRAWPRISVVVPTRNQAQYISDTLDSILRQAYPNLELIVVDGASTDVTRLILERYAKHITVLISEPDEGQSHAINKGMFAASGEILTWLNSDDLFADGALHAAAFAFMTSGADIVAGVCDIFGEDNIVQRRHLPCVLGENLPLASILDLENGWLRGQFFHQPEVMFTRDIWERAGGSVDQALFYSMDYDLWARMAKCGARIAVIGRTIAQFRTHRFQKTSTVDAYLPELKEHAVALRQKEGLPVMPPPRALRSCLRIVLFNDYGHKYGAGLGHARLAKALMMAGHEVLSLAYADFDYGRPRDVSEQDVAGRIAELRPDLVVIGNLHSIRADFDLIAPLVSLGIPTIFYAHDQWIGTGRCGYAGECTRYLSSCTSECPSASAYPVLAAPLIEENFRRKRRNLAAASRAPFAVLTNSNYMRNWLTSALPGDGWAPVHVVPIGLETDIFTLGDRWRARMLLGLPQDKFILMTAAANVADVRKGMPLLLDAISLLPDPENLLLIVMGFGSGPHDLPCEVRYTGYLSQQEIIALHYHAADLFVGPSLEEAFGQTYIEAAACGIPSVAIRVGGTEDAIIHRTTGLLIDRPDRVLLAEALKELWQDDCLRRNMGTAAHIHATNSYSLEVSAARLLAVLANEERLSLDCAPNVSFTPGPSPEPDVTYIVGPNDRDDSIEDRPCWVPLQFISTEDRGGGGEHMPAQFWWTIGTFSRLLLKADTAGQHNLHLRYHNDLSDQLLGVSANGGNVTTVGLPAMDLVVTQEVILAFELNAGWNRIDLTLAKSRSDPTHERDLGLLIEDLSAWPSDAGRAASVPDSLYELLTGFSPIEAAVPDTNLPAHFNWAFGPASKLRIFSAKRGRRHLALKVRNSLPAQRLTISVAGKAVGSRVLATTTLEDSAQLVFEAEFGVGFHPVVVSASAVSAPDSGGRSLSFMLEDICFVDEEDVPYSDEIRWDCSVGFSAIEPATPALGLAAPFRWLIQKDSMLAFERAQAGSVRFRLIYRTPIRAQYADVRINGQTLCRQRFRTANHLTNAEAVWEFESVRGWNELALDFGRSIQPEGDSRDLCLLIEDLTIVAIKEPSPRSDDDVEWDDDWDHQWDQDDVEVPKGQSATWTPGEGLGELDGPYESIGVVTPFRWATAGLCSVIVHCPSDATSLVEIAIRNELEGQTINVLLGGQIVAHFAPVANLAEVAAILLPCAFGPGDHVIQLQASRSKDPIGDEDRSLAFMLVDIGCVRDLMPDNDVIDPV</sequence>
<dbReference type="Pfam" id="PF00534">
    <property type="entry name" value="Glycos_transf_1"/>
    <property type="match status" value="1"/>
</dbReference>
<dbReference type="Pfam" id="PF00535">
    <property type="entry name" value="Glycos_transf_2"/>
    <property type="match status" value="2"/>
</dbReference>
<dbReference type="CDD" id="cd06433">
    <property type="entry name" value="GT_2_WfgS_like"/>
    <property type="match status" value="1"/>
</dbReference>
<evidence type="ECO:0000259" key="2">
    <source>
        <dbReference type="Pfam" id="PF00535"/>
    </source>
</evidence>
<evidence type="ECO:0000259" key="1">
    <source>
        <dbReference type="Pfam" id="PF00534"/>
    </source>
</evidence>
<accession>A0A5D9C9J2</accession>
<feature type="domain" description="Glycosyl transferase family 1" evidence="1">
    <location>
        <begin position="990"/>
        <end position="1125"/>
    </location>
</feature>
<organism evidence="3 4">
    <name type="scientific">Sphingomonas montanisoli</name>
    <dbReference type="NCBI Taxonomy" id="2606412"/>
    <lineage>
        <taxon>Bacteria</taxon>
        <taxon>Pseudomonadati</taxon>
        <taxon>Pseudomonadota</taxon>
        <taxon>Alphaproteobacteria</taxon>
        <taxon>Sphingomonadales</taxon>
        <taxon>Sphingomonadaceae</taxon>
        <taxon>Sphingomonas</taxon>
    </lineage>
</organism>
<dbReference type="Proteomes" id="UP000322077">
    <property type="component" value="Unassembled WGS sequence"/>
</dbReference>
<dbReference type="Gene3D" id="3.40.50.2000">
    <property type="entry name" value="Glycogen Phosphorylase B"/>
    <property type="match status" value="2"/>
</dbReference>
<dbReference type="PANTHER" id="PTHR43685">
    <property type="entry name" value="GLYCOSYLTRANSFERASE"/>
    <property type="match status" value="1"/>
</dbReference>
<evidence type="ECO:0000313" key="3">
    <source>
        <dbReference type="EMBL" id="TZG27947.1"/>
    </source>
</evidence>
<protein>
    <submittedName>
        <fullName evidence="3">Glycosyltransferase</fullName>
    </submittedName>
</protein>
<dbReference type="SUPFAM" id="SSF53756">
    <property type="entry name" value="UDP-Glycosyltransferase/glycogen phosphorylase"/>
    <property type="match status" value="1"/>
</dbReference>
<dbReference type="InterPro" id="IPR001173">
    <property type="entry name" value="Glyco_trans_2-like"/>
</dbReference>
<keyword evidence="3" id="KW-0808">Transferase</keyword>
<dbReference type="PANTHER" id="PTHR43685:SF2">
    <property type="entry name" value="GLYCOSYLTRANSFERASE 2-LIKE DOMAIN-CONTAINING PROTEIN"/>
    <property type="match status" value="1"/>
</dbReference>
<dbReference type="InterPro" id="IPR029044">
    <property type="entry name" value="Nucleotide-diphossugar_trans"/>
</dbReference>
<dbReference type="SUPFAM" id="SSF53448">
    <property type="entry name" value="Nucleotide-diphospho-sugar transferases"/>
    <property type="match status" value="2"/>
</dbReference>
<dbReference type="Gene3D" id="2.60.120.260">
    <property type="entry name" value="Galactose-binding domain-like"/>
    <property type="match status" value="1"/>
</dbReference>
<proteinExistence type="predicted"/>
<gene>
    <name evidence="3" type="ORF">FYJ91_10425</name>
</gene>
<dbReference type="GO" id="GO:0016757">
    <property type="term" value="F:glycosyltransferase activity"/>
    <property type="evidence" value="ECO:0007669"/>
    <property type="project" value="InterPro"/>
</dbReference>
<evidence type="ECO:0000313" key="4">
    <source>
        <dbReference type="Proteomes" id="UP000322077"/>
    </source>
</evidence>
<name>A0A5D9C9J2_9SPHN</name>